<dbReference type="OrthoDB" id="9804217at2"/>
<dbReference type="Pfam" id="PF00218">
    <property type="entry name" value="IGPS"/>
    <property type="match status" value="1"/>
</dbReference>
<feature type="domain" description="Indole-3-glycerol phosphate synthase" evidence="10">
    <location>
        <begin position="8"/>
        <end position="261"/>
    </location>
</feature>
<dbReference type="HAMAP" id="MF_00134_B">
    <property type="entry name" value="IGPS_B"/>
    <property type="match status" value="1"/>
</dbReference>
<evidence type="ECO:0000256" key="4">
    <source>
        <dbReference type="ARBA" id="ARBA00022605"/>
    </source>
</evidence>
<keyword evidence="4 9" id="KW-0028">Amino-acid biosynthesis</keyword>
<keyword evidence="12" id="KW-1185">Reference proteome</keyword>
<dbReference type="InterPro" id="IPR045186">
    <property type="entry name" value="Indole-3-glycerol_P_synth"/>
</dbReference>
<dbReference type="RefSeq" id="WP_130435769.1">
    <property type="nucleotide sequence ID" value="NZ_SGXF01000005.1"/>
</dbReference>
<dbReference type="EC" id="4.1.1.48" evidence="9"/>
<dbReference type="Proteomes" id="UP000292927">
    <property type="component" value="Unassembled WGS sequence"/>
</dbReference>
<comment type="pathway">
    <text evidence="2 9">Amino-acid biosynthesis; L-tryptophan biosynthesis; L-tryptophan from chorismate: step 4/5.</text>
</comment>
<evidence type="ECO:0000259" key="10">
    <source>
        <dbReference type="Pfam" id="PF00218"/>
    </source>
</evidence>
<evidence type="ECO:0000256" key="6">
    <source>
        <dbReference type="ARBA" id="ARBA00022822"/>
    </source>
</evidence>
<comment type="similarity">
    <text evidence="3 9">Belongs to the TrpC family.</text>
</comment>
<dbReference type="UniPathway" id="UPA00035">
    <property type="reaction ID" value="UER00043"/>
</dbReference>
<dbReference type="EMBL" id="SGXF01000005">
    <property type="protein sequence ID" value="RZS94137.1"/>
    <property type="molecule type" value="Genomic_DNA"/>
</dbReference>
<gene>
    <name evidence="9" type="primary">trpC</name>
    <name evidence="11" type="ORF">EV209_2505</name>
</gene>
<organism evidence="11 12">
    <name type="scientific">Cuneatibacter caecimuris</name>
    <dbReference type="NCBI Taxonomy" id="1796618"/>
    <lineage>
        <taxon>Bacteria</taxon>
        <taxon>Bacillati</taxon>
        <taxon>Bacillota</taxon>
        <taxon>Clostridia</taxon>
        <taxon>Lachnospirales</taxon>
        <taxon>Lachnospiraceae</taxon>
        <taxon>Cuneatibacter</taxon>
    </lineage>
</organism>
<evidence type="ECO:0000256" key="9">
    <source>
        <dbReference type="HAMAP-Rule" id="MF_00134"/>
    </source>
</evidence>
<dbReference type="AlphaFoldDB" id="A0A4Q7P3B9"/>
<dbReference type="PROSITE" id="PS00614">
    <property type="entry name" value="IGPS"/>
    <property type="match status" value="1"/>
</dbReference>
<dbReference type="PANTHER" id="PTHR22854:SF2">
    <property type="entry name" value="INDOLE-3-GLYCEROL-PHOSPHATE SYNTHASE"/>
    <property type="match status" value="1"/>
</dbReference>
<evidence type="ECO:0000256" key="1">
    <source>
        <dbReference type="ARBA" id="ARBA00001633"/>
    </source>
</evidence>
<sequence>MKKEQNILEAIVKGTRERVNHKKKNLTLEELQDQVRSFPAAMDFPFEKALRTKGLSFICEVKKASPSRGIISPDFPYLKIAQEYEQAGASAISCLTEPVYFQGKDEYLREIAETVSVPVLRKDFVVDAYMIWEAKLLGASAVLLICAILTDRELEEWIRLCHSLGLSALVEVHTEGEVLRARQAGARIIGVNNRDLKTFQVDINVSQRLKKLVPQEIIFVSESGIRTRADIELLERHGTDAVLIGETLMCSRDKKEQLNRLKGK</sequence>
<keyword evidence="8 9" id="KW-0456">Lyase</keyword>
<dbReference type="InterPro" id="IPR013785">
    <property type="entry name" value="Aldolase_TIM"/>
</dbReference>
<evidence type="ECO:0000313" key="12">
    <source>
        <dbReference type="Proteomes" id="UP000292927"/>
    </source>
</evidence>
<dbReference type="PANTHER" id="PTHR22854">
    <property type="entry name" value="TRYPTOPHAN BIOSYNTHESIS PROTEIN"/>
    <property type="match status" value="1"/>
</dbReference>
<keyword evidence="5 9" id="KW-0210">Decarboxylase</keyword>
<evidence type="ECO:0000256" key="8">
    <source>
        <dbReference type="ARBA" id="ARBA00023239"/>
    </source>
</evidence>
<dbReference type="Gene3D" id="3.20.20.70">
    <property type="entry name" value="Aldolase class I"/>
    <property type="match status" value="1"/>
</dbReference>
<accession>A0A4Q7P3B9</accession>
<evidence type="ECO:0000256" key="5">
    <source>
        <dbReference type="ARBA" id="ARBA00022793"/>
    </source>
</evidence>
<comment type="caution">
    <text evidence="11">The sequence shown here is derived from an EMBL/GenBank/DDBJ whole genome shotgun (WGS) entry which is preliminary data.</text>
</comment>
<evidence type="ECO:0000313" key="11">
    <source>
        <dbReference type="EMBL" id="RZS94137.1"/>
    </source>
</evidence>
<reference evidence="11 12" key="1">
    <citation type="submission" date="2019-02" db="EMBL/GenBank/DDBJ databases">
        <title>Genomic Encyclopedia of Type Strains, Phase IV (KMG-IV): sequencing the most valuable type-strain genomes for metagenomic binning, comparative biology and taxonomic classification.</title>
        <authorList>
            <person name="Goeker M."/>
        </authorList>
    </citation>
    <scope>NUCLEOTIDE SEQUENCE [LARGE SCALE GENOMIC DNA]</scope>
    <source>
        <strain evidence="11 12">DSM 29486</strain>
    </source>
</reference>
<dbReference type="FunFam" id="3.20.20.70:FF:000024">
    <property type="entry name" value="Indole-3-glycerol phosphate synthase"/>
    <property type="match status" value="1"/>
</dbReference>
<dbReference type="CDD" id="cd00331">
    <property type="entry name" value="IGPS"/>
    <property type="match status" value="1"/>
</dbReference>
<protein>
    <recommendedName>
        <fullName evidence="9">Indole-3-glycerol phosphate synthase</fullName>
        <shortName evidence="9">IGPS</shortName>
        <ecNumber evidence="9">4.1.1.48</ecNumber>
    </recommendedName>
</protein>
<dbReference type="GO" id="GO:0000162">
    <property type="term" value="P:L-tryptophan biosynthetic process"/>
    <property type="evidence" value="ECO:0007669"/>
    <property type="project" value="UniProtKB-UniRule"/>
</dbReference>
<dbReference type="SUPFAM" id="SSF51366">
    <property type="entry name" value="Ribulose-phoshate binding barrel"/>
    <property type="match status" value="1"/>
</dbReference>
<dbReference type="NCBIfam" id="NF001377">
    <property type="entry name" value="PRK00278.2-4"/>
    <property type="match status" value="1"/>
</dbReference>
<evidence type="ECO:0000256" key="7">
    <source>
        <dbReference type="ARBA" id="ARBA00023141"/>
    </source>
</evidence>
<comment type="catalytic activity">
    <reaction evidence="1 9">
        <text>1-(2-carboxyphenylamino)-1-deoxy-D-ribulose 5-phosphate + H(+) = (1S,2R)-1-C-(indol-3-yl)glycerol 3-phosphate + CO2 + H2O</text>
        <dbReference type="Rhea" id="RHEA:23476"/>
        <dbReference type="ChEBI" id="CHEBI:15377"/>
        <dbReference type="ChEBI" id="CHEBI:15378"/>
        <dbReference type="ChEBI" id="CHEBI:16526"/>
        <dbReference type="ChEBI" id="CHEBI:58613"/>
        <dbReference type="ChEBI" id="CHEBI:58866"/>
        <dbReference type="EC" id="4.1.1.48"/>
    </reaction>
</comment>
<dbReference type="InterPro" id="IPR013798">
    <property type="entry name" value="Indole-3-glycerol_P_synth_dom"/>
</dbReference>
<dbReference type="GO" id="GO:0004425">
    <property type="term" value="F:indole-3-glycerol-phosphate synthase activity"/>
    <property type="evidence" value="ECO:0007669"/>
    <property type="project" value="UniProtKB-UniRule"/>
</dbReference>
<dbReference type="GO" id="GO:0004640">
    <property type="term" value="F:phosphoribosylanthranilate isomerase activity"/>
    <property type="evidence" value="ECO:0007669"/>
    <property type="project" value="TreeGrafter"/>
</dbReference>
<keyword evidence="7 9" id="KW-0057">Aromatic amino acid biosynthesis</keyword>
<dbReference type="InterPro" id="IPR001468">
    <property type="entry name" value="Indole-3-GlycerolPSynthase_CS"/>
</dbReference>
<dbReference type="InterPro" id="IPR011060">
    <property type="entry name" value="RibuloseP-bd_barrel"/>
</dbReference>
<evidence type="ECO:0000256" key="2">
    <source>
        <dbReference type="ARBA" id="ARBA00004696"/>
    </source>
</evidence>
<proteinExistence type="inferred from homology"/>
<keyword evidence="6 9" id="KW-0822">Tryptophan biosynthesis</keyword>
<evidence type="ECO:0000256" key="3">
    <source>
        <dbReference type="ARBA" id="ARBA00008737"/>
    </source>
</evidence>
<name>A0A4Q7P3B9_9FIRM</name>